<dbReference type="EMBL" id="BGZK01000102">
    <property type="protein sequence ID" value="GBP18879.1"/>
    <property type="molecule type" value="Genomic_DNA"/>
</dbReference>
<sequence length="132" mass="15053">MYETLLKASQCRNIETRRVRRKGRGAPNLRIVSFVGNSERQSFVRCTAHTRTLEEFEDLEDLDSTTLTISLLSKPTYISMTIERKVKDKWKVRPPVTRRGAPALAPDKSSNIMFFSPYSGSDKLLIIIPSGY</sequence>
<evidence type="ECO:0000313" key="2">
    <source>
        <dbReference type="Proteomes" id="UP000299102"/>
    </source>
</evidence>
<accession>A0A4C1TXV3</accession>
<keyword evidence="2" id="KW-1185">Reference proteome</keyword>
<evidence type="ECO:0000313" key="1">
    <source>
        <dbReference type="EMBL" id="GBP18879.1"/>
    </source>
</evidence>
<organism evidence="1 2">
    <name type="scientific">Eumeta variegata</name>
    <name type="common">Bagworm moth</name>
    <name type="synonym">Eumeta japonica</name>
    <dbReference type="NCBI Taxonomy" id="151549"/>
    <lineage>
        <taxon>Eukaryota</taxon>
        <taxon>Metazoa</taxon>
        <taxon>Ecdysozoa</taxon>
        <taxon>Arthropoda</taxon>
        <taxon>Hexapoda</taxon>
        <taxon>Insecta</taxon>
        <taxon>Pterygota</taxon>
        <taxon>Neoptera</taxon>
        <taxon>Endopterygota</taxon>
        <taxon>Lepidoptera</taxon>
        <taxon>Glossata</taxon>
        <taxon>Ditrysia</taxon>
        <taxon>Tineoidea</taxon>
        <taxon>Psychidae</taxon>
        <taxon>Oiketicinae</taxon>
        <taxon>Eumeta</taxon>
    </lineage>
</organism>
<reference evidence="1 2" key="1">
    <citation type="journal article" date="2019" name="Commun. Biol.">
        <title>The bagworm genome reveals a unique fibroin gene that provides high tensile strength.</title>
        <authorList>
            <person name="Kono N."/>
            <person name="Nakamura H."/>
            <person name="Ohtoshi R."/>
            <person name="Tomita M."/>
            <person name="Numata K."/>
            <person name="Arakawa K."/>
        </authorList>
    </citation>
    <scope>NUCLEOTIDE SEQUENCE [LARGE SCALE GENOMIC DNA]</scope>
</reference>
<protein>
    <submittedName>
        <fullName evidence="1">Uncharacterized protein</fullName>
    </submittedName>
</protein>
<gene>
    <name evidence="1" type="ORF">EVAR_20410_1</name>
</gene>
<dbReference type="AlphaFoldDB" id="A0A4C1TXV3"/>
<dbReference type="Proteomes" id="UP000299102">
    <property type="component" value="Unassembled WGS sequence"/>
</dbReference>
<name>A0A4C1TXV3_EUMVA</name>
<comment type="caution">
    <text evidence="1">The sequence shown here is derived from an EMBL/GenBank/DDBJ whole genome shotgun (WGS) entry which is preliminary data.</text>
</comment>
<proteinExistence type="predicted"/>